<dbReference type="InterPro" id="IPR015943">
    <property type="entry name" value="WD40/YVTN_repeat-like_dom_sf"/>
</dbReference>
<dbReference type="SUPFAM" id="SSF50998">
    <property type="entry name" value="Quinoprotein alcohol dehydrogenase-like"/>
    <property type="match status" value="1"/>
</dbReference>
<proteinExistence type="predicted"/>
<dbReference type="InterPro" id="IPR042859">
    <property type="entry name" value="NOL11"/>
</dbReference>
<keyword evidence="2" id="KW-1185">Reference proteome</keyword>
<dbReference type="AlphaFoldDB" id="A0A0D2PFR2"/>
<organism evidence="1 2">
    <name type="scientific">Hypholoma sublateritium (strain FD-334 SS-4)</name>
    <dbReference type="NCBI Taxonomy" id="945553"/>
    <lineage>
        <taxon>Eukaryota</taxon>
        <taxon>Fungi</taxon>
        <taxon>Dikarya</taxon>
        <taxon>Basidiomycota</taxon>
        <taxon>Agaricomycotina</taxon>
        <taxon>Agaricomycetes</taxon>
        <taxon>Agaricomycetidae</taxon>
        <taxon>Agaricales</taxon>
        <taxon>Agaricineae</taxon>
        <taxon>Strophariaceae</taxon>
        <taxon>Hypholoma</taxon>
    </lineage>
</organism>
<evidence type="ECO:0000313" key="1">
    <source>
        <dbReference type="EMBL" id="KJA29589.1"/>
    </source>
</evidence>
<accession>A0A0D2PFR2</accession>
<evidence type="ECO:0000313" key="2">
    <source>
        <dbReference type="Proteomes" id="UP000054270"/>
    </source>
</evidence>
<sequence>MTGSTINDHFVLETYTSSSLSKGSKKHGPGVFAASYKKSNTTDGYVTVAAQADGIHIIDVSTLHPVISHTLGPSTSFACPPLSLPSSSSQASSTYAIISTSPELSSNEESGRLLWMWQDDSSSGKRKDKKSNVVLSEGQTAYGLYACPELSDTLVAVSTKGEISVINAESLEVKASASSKSSNVIYVSLYAADTTPFSTFQNGAILLLCQAGTNNTTNLRIYAIDDANSISEQCEHEISIDSQKVVSVSCSRAGVLSVLCLDGTLSSYRLSSDKISPLSTPLHLTGFSFISSASSLPISLLALTSSHVLLAAISSREITILLWDVQFSVLLASHTFSIPSVLSASTLQIRLVHGVQNESKNHTQVLGQAILILSSDTPDNKTTSVLLVVPYSVPTASTIAGAMGRGAAGKKWLHTAIEQGDGGVKQSEEEVARAKMLATMQTAMQAGRPQAAVAAFMKWAPAREDAVLASLDYNFVKELLNTVLQPPAVDAKAAVAASDVAYAPDIVQYLLDKRVVSSAMVPTPGGLLGALRARDDWKSIETAFSKVLDLNEAEIIECLRFVVAHHSASAASAATVIADGMDVDLPVALVASHIPPLPTMLGLAATYPTSRGPLLVAVHRYIPEATELTAILHTLNDWIAQRTNMEKQLMPSKKDIKKTELGIWVVTGRKHEGKGSSKDVPPLEKIVDFIQVILDASFLTLLQHAPAHKVLRSIYTQLNPEIAFAGAAETLRGPLEPFAIAQDKAVKESLIPQQERDREKQKGDWRQRRKGVGAAAGVAADIGLYQLEELVL</sequence>
<dbReference type="GO" id="GO:0005730">
    <property type="term" value="C:nucleolus"/>
    <property type="evidence" value="ECO:0007669"/>
    <property type="project" value="TreeGrafter"/>
</dbReference>
<gene>
    <name evidence="1" type="ORF">HYPSUDRAFT_195963</name>
</gene>
<name>A0A0D2PFR2_HYPSF</name>
<dbReference type="Gene3D" id="2.130.10.10">
    <property type="entry name" value="YVTN repeat-like/Quinoprotein amine dehydrogenase"/>
    <property type="match status" value="1"/>
</dbReference>
<dbReference type="EMBL" id="KN817518">
    <property type="protein sequence ID" value="KJA29589.1"/>
    <property type="molecule type" value="Genomic_DNA"/>
</dbReference>
<dbReference type="GO" id="GO:0003723">
    <property type="term" value="F:RNA binding"/>
    <property type="evidence" value="ECO:0007669"/>
    <property type="project" value="TreeGrafter"/>
</dbReference>
<dbReference type="OMA" id="CCIPSSM"/>
<dbReference type="PANTHER" id="PTHR15633:SF2">
    <property type="entry name" value="NUCLEOLAR PROTEIN 11"/>
    <property type="match status" value="1"/>
</dbReference>
<dbReference type="OrthoDB" id="4349954at2759"/>
<reference evidence="2" key="1">
    <citation type="submission" date="2014-04" db="EMBL/GenBank/DDBJ databases">
        <title>Evolutionary Origins and Diversification of the Mycorrhizal Mutualists.</title>
        <authorList>
            <consortium name="DOE Joint Genome Institute"/>
            <consortium name="Mycorrhizal Genomics Consortium"/>
            <person name="Kohler A."/>
            <person name="Kuo A."/>
            <person name="Nagy L.G."/>
            <person name="Floudas D."/>
            <person name="Copeland A."/>
            <person name="Barry K.W."/>
            <person name="Cichocki N."/>
            <person name="Veneault-Fourrey C."/>
            <person name="LaButti K."/>
            <person name="Lindquist E.A."/>
            <person name="Lipzen A."/>
            <person name="Lundell T."/>
            <person name="Morin E."/>
            <person name="Murat C."/>
            <person name="Riley R."/>
            <person name="Ohm R."/>
            <person name="Sun H."/>
            <person name="Tunlid A."/>
            <person name="Henrissat B."/>
            <person name="Grigoriev I.V."/>
            <person name="Hibbett D.S."/>
            <person name="Martin F."/>
        </authorList>
    </citation>
    <scope>NUCLEOTIDE SEQUENCE [LARGE SCALE GENOMIC DNA]</scope>
    <source>
        <strain evidence="2">FD-334 SS-4</strain>
    </source>
</reference>
<dbReference type="InterPro" id="IPR011047">
    <property type="entry name" value="Quinoprotein_ADH-like_sf"/>
</dbReference>
<dbReference type="PANTHER" id="PTHR15633">
    <property type="entry name" value="NUCLEOLAR PROTEIN 11"/>
    <property type="match status" value="1"/>
</dbReference>
<dbReference type="STRING" id="945553.A0A0D2PFR2"/>
<dbReference type="Proteomes" id="UP000054270">
    <property type="component" value="Unassembled WGS sequence"/>
</dbReference>
<dbReference type="GO" id="GO:0030490">
    <property type="term" value="P:maturation of SSU-rRNA"/>
    <property type="evidence" value="ECO:0007669"/>
    <property type="project" value="InterPro"/>
</dbReference>
<protein>
    <submittedName>
        <fullName evidence="1">Uncharacterized protein</fullName>
    </submittedName>
</protein>